<name>A0ABU8WBG9_9BURK</name>
<sequence>MSCYPTTPTPGAAARGAAVALLGLCAFTYAAAQSGDPIRIGIISPMSGPNARYGAFANKGAALAASEINAAGGLLGRKVELVSGDSQCVPSEGVAATQRMISLDKTPIIIGDICSSVTLAMEPMVEESKVLLVNAASSNPDITYKAGVGGFKWTFRNYPTDEVRAATVLEYSVKTKGFKKFAVLSVDSDYGRGAIKFTKRYLPKYEGAEILSEDYYKDSETDFRTVLSKIRRSGAQAIILYGQADTTPIIARQMLELGLAGKVALVGNGEFNTKDTIAAAPKVMNGAVEAAAWLPEVPAPRSLKFVEDYKKANGGEMPNNHAYTHYDTLQLIAQAIRNAKSAKGEDVRNTLAGIKYESPMGSVTFDDHNQAILPMALVEIVDAKPVIKGMITTRVDYGASAK</sequence>
<feature type="domain" description="Leucine-binding protein" evidence="6">
    <location>
        <begin position="37"/>
        <end position="382"/>
    </location>
</feature>
<dbReference type="InterPro" id="IPR028082">
    <property type="entry name" value="Peripla_BP_I"/>
</dbReference>
<feature type="chain" id="PRO_5046316958" evidence="5">
    <location>
        <begin position="33"/>
        <end position="402"/>
    </location>
</feature>
<proteinExistence type="inferred from homology"/>
<dbReference type="EMBL" id="JBBKZV010000062">
    <property type="protein sequence ID" value="MEJ8827310.1"/>
    <property type="molecule type" value="Genomic_DNA"/>
</dbReference>
<evidence type="ECO:0000256" key="4">
    <source>
        <dbReference type="ARBA" id="ARBA00022970"/>
    </source>
</evidence>
<keyword evidence="8" id="KW-1185">Reference proteome</keyword>
<dbReference type="InterPro" id="IPR028081">
    <property type="entry name" value="Leu-bd"/>
</dbReference>
<evidence type="ECO:0000256" key="5">
    <source>
        <dbReference type="SAM" id="SignalP"/>
    </source>
</evidence>
<dbReference type="InterPro" id="IPR051010">
    <property type="entry name" value="BCAA_transport"/>
</dbReference>
<feature type="signal peptide" evidence="5">
    <location>
        <begin position="1"/>
        <end position="32"/>
    </location>
</feature>
<dbReference type="RefSeq" id="WP_340368338.1">
    <property type="nucleotide sequence ID" value="NZ_JBBKZV010000062.1"/>
</dbReference>
<dbReference type="PRINTS" id="PR00337">
    <property type="entry name" value="LEUILEVALBP"/>
</dbReference>
<evidence type="ECO:0000256" key="3">
    <source>
        <dbReference type="ARBA" id="ARBA00022729"/>
    </source>
</evidence>
<accession>A0ABU8WBG9</accession>
<dbReference type="SUPFAM" id="SSF53822">
    <property type="entry name" value="Periplasmic binding protein-like I"/>
    <property type="match status" value="1"/>
</dbReference>
<dbReference type="InterPro" id="IPR000709">
    <property type="entry name" value="Leu_Ile_Val-bd"/>
</dbReference>
<dbReference type="Proteomes" id="UP001363010">
    <property type="component" value="Unassembled WGS sequence"/>
</dbReference>
<comment type="caution">
    <text evidence="7">The sequence shown here is derived from an EMBL/GenBank/DDBJ whole genome shotgun (WGS) entry which is preliminary data.</text>
</comment>
<evidence type="ECO:0000256" key="1">
    <source>
        <dbReference type="ARBA" id="ARBA00010062"/>
    </source>
</evidence>
<dbReference type="Gene3D" id="3.40.50.2300">
    <property type="match status" value="2"/>
</dbReference>
<organism evidence="7 8">
    <name type="scientific">Variovorax humicola</name>
    <dbReference type="NCBI Taxonomy" id="1769758"/>
    <lineage>
        <taxon>Bacteria</taxon>
        <taxon>Pseudomonadati</taxon>
        <taxon>Pseudomonadota</taxon>
        <taxon>Betaproteobacteria</taxon>
        <taxon>Burkholderiales</taxon>
        <taxon>Comamonadaceae</taxon>
        <taxon>Variovorax</taxon>
    </lineage>
</organism>
<protein>
    <submittedName>
        <fullName evidence="7">ABC transporter substrate-binding protein</fullName>
    </submittedName>
</protein>
<dbReference type="PANTHER" id="PTHR30483">
    <property type="entry name" value="LEUCINE-SPECIFIC-BINDING PROTEIN"/>
    <property type="match status" value="1"/>
</dbReference>
<dbReference type="Pfam" id="PF13458">
    <property type="entry name" value="Peripla_BP_6"/>
    <property type="match status" value="1"/>
</dbReference>
<evidence type="ECO:0000313" key="7">
    <source>
        <dbReference type="EMBL" id="MEJ8827310.1"/>
    </source>
</evidence>
<reference evidence="7 8" key="1">
    <citation type="submission" date="2024-03" db="EMBL/GenBank/DDBJ databases">
        <title>Novel species of the genus Variovorax.</title>
        <authorList>
            <person name="Liu Q."/>
            <person name="Xin Y.-H."/>
        </authorList>
    </citation>
    <scope>NUCLEOTIDE SEQUENCE [LARGE SCALE GENOMIC DNA]</scope>
    <source>
        <strain evidence="7 8">KACC 18501</strain>
    </source>
</reference>
<keyword evidence="2" id="KW-0813">Transport</keyword>
<comment type="similarity">
    <text evidence="1">Belongs to the leucine-binding protein family.</text>
</comment>
<keyword evidence="3 5" id="KW-0732">Signal</keyword>
<dbReference type="PANTHER" id="PTHR30483:SF6">
    <property type="entry name" value="PERIPLASMIC BINDING PROTEIN OF ABC TRANSPORTER FOR NATURAL AMINO ACIDS"/>
    <property type="match status" value="1"/>
</dbReference>
<evidence type="ECO:0000256" key="2">
    <source>
        <dbReference type="ARBA" id="ARBA00022448"/>
    </source>
</evidence>
<evidence type="ECO:0000259" key="6">
    <source>
        <dbReference type="Pfam" id="PF13458"/>
    </source>
</evidence>
<evidence type="ECO:0000313" key="8">
    <source>
        <dbReference type="Proteomes" id="UP001363010"/>
    </source>
</evidence>
<gene>
    <name evidence="7" type="ORF">WKW80_35920</name>
</gene>
<keyword evidence="4" id="KW-0029">Amino-acid transport</keyword>